<name>A0A175VLL6_AEREN</name>
<dbReference type="GO" id="GO:0004038">
    <property type="term" value="F:allantoinase activity"/>
    <property type="evidence" value="ECO:0007669"/>
    <property type="project" value="TreeGrafter"/>
</dbReference>
<dbReference type="GO" id="GO:0005737">
    <property type="term" value="C:cytoplasm"/>
    <property type="evidence" value="ECO:0007669"/>
    <property type="project" value="TreeGrafter"/>
</dbReference>
<evidence type="ECO:0000313" key="7">
    <source>
        <dbReference type="EMBL" id="KXU81403.1"/>
    </source>
</evidence>
<dbReference type="Proteomes" id="UP000078435">
    <property type="component" value="Unassembled WGS sequence"/>
</dbReference>
<dbReference type="Pfam" id="PF01979">
    <property type="entry name" value="Amidohydro_1"/>
    <property type="match status" value="1"/>
</dbReference>
<dbReference type="PANTHER" id="PTHR43668:SF4">
    <property type="entry name" value="ALLANTOINASE"/>
    <property type="match status" value="1"/>
</dbReference>
<dbReference type="InterPro" id="IPR011059">
    <property type="entry name" value="Metal-dep_hydrolase_composite"/>
</dbReference>
<dbReference type="InterPro" id="IPR032466">
    <property type="entry name" value="Metal_Hydrolase"/>
</dbReference>
<comment type="caution">
    <text evidence="7">The sequence shown here is derived from an EMBL/GenBank/DDBJ whole genome shotgun (WGS) entry which is preliminary data.</text>
</comment>
<dbReference type="InterPro" id="IPR002195">
    <property type="entry name" value="Dihydroorotase_CS"/>
</dbReference>
<gene>
    <name evidence="7" type="ORF">LCR_06785</name>
</gene>
<evidence type="ECO:0000256" key="2">
    <source>
        <dbReference type="ARBA" id="ARBA00002368"/>
    </source>
</evidence>
<comment type="cofactor">
    <cofactor evidence="1">
        <name>Zn(2+)</name>
        <dbReference type="ChEBI" id="CHEBI:29105"/>
    </cofactor>
</comment>
<evidence type="ECO:0000256" key="1">
    <source>
        <dbReference type="ARBA" id="ARBA00001947"/>
    </source>
</evidence>
<evidence type="ECO:0000256" key="3">
    <source>
        <dbReference type="ARBA" id="ARBA00010286"/>
    </source>
</evidence>
<dbReference type="AlphaFoldDB" id="A0A175VLL6"/>
<comment type="similarity">
    <text evidence="3">Belongs to the metallo-dependent hydrolases superfamily. DHOase family. Class I DHOase subfamily.</text>
</comment>
<keyword evidence="5" id="KW-0378">Hydrolase</keyword>
<dbReference type="Gene3D" id="3.20.20.140">
    <property type="entry name" value="Metal-dependent hydrolases"/>
    <property type="match status" value="1"/>
</dbReference>
<dbReference type="GO" id="GO:0046872">
    <property type="term" value="F:metal ion binding"/>
    <property type="evidence" value="ECO:0007669"/>
    <property type="project" value="UniProtKB-KW"/>
</dbReference>
<dbReference type="NCBIfam" id="NF006688">
    <property type="entry name" value="PRK09236.1"/>
    <property type="match status" value="1"/>
</dbReference>
<keyword evidence="4" id="KW-0479">Metal-binding</keyword>
<sequence>MNKLLIKNATLVNEGRIYASDVLIEGERIARIAPQIEAPDALVIDAAGRHLIPGMIDDQVHFREPGLTHKGTIASESRAAVAGGTTSFMEMPNVNPQTTTLEALEAKYQIAANASVANYSFYLGATNDNLSEIKRLDPKQSCGVKVFMGSSTGNMLVDNQETLAAIFRESPVMIVTHCEDTPTIAQAEEAARAKWGENVPMGEHGRIRSDEACYKSSSMAVALAKKYGAKLHVLHLTTAKELSLFTASHDLSELKDKNITAEVCVHHLFFNDADYETLGSQIKCNPAVKSAADQRALLDAVRNDVLDIIATDHAPHTWEEKQNSYFKAPSGIPLVQHSLLALLELYHNGVFTLETIVKKTSHAVAERFQVQDRGYIREGYFADLVLLDLGKPYVVNDDNILYHCGWSPFNGYRFHSTVEMTLVNGQIAWQNGQVSDQVLGKRLTFNR</sequence>
<evidence type="ECO:0000256" key="4">
    <source>
        <dbReference type="ARBA" id="ARBA00022723"/>
    </source>
</evidence>
<dbReference type="EMBL" id="JMGO02000002">
    <property type="protein sequence ID" value="KXU81403.1"/>
    <property type="molecule type" value="Genomic_DNA"/>
</dbReference>
<evidence type="ECO:0000259" key="6">
    <source>
        <dbReference type="Pfam" id="PF01979"/>
    </source>
</evidence>
<comment type="function">
    <text evidence="2">Catalyzes the reversible cyclization of carbamoyl aspartate to dihydroorotate.</text>
</comment>
<proteinExistence type="inferred from homology"/>
<dbReference type="InterPro" id="IPR006680">
    <property type="entry name" value="Amidohydro-rel"/>
</dbReference>
<dbReference type="OrthoDB" id="5687299at2"/>
<feature type="domain" description="Amidohydrolase-related" evidence="6">
    <location>
        <begin position="51"/>
        <end position="427"/>
    </location>
</feature>
<accession>A0A175VLL6</accession>
<dbReference type="CDD" id="cd01318">
    <property type="entry name" value="DHOase_IIb"/>
    <property type="match status" value="1"/>
</dbReference>
<organism evidence="7 8">
    <name type="scientific">Aeromonas enteropelogenes</name>
    <name type="common">Aeromonas trota</name>
    <dbReference type="NCBI Taxonomy" id="29489"/>
    <lineage>
        <taxon>Bacteria</taxon>
        <taxon>Pseudomonadati</taxon>
        <taxon>Pseudomonadota</taxon>
        <taxon>Gammaproteobacteria</taxon>
        <taxon>Aeromonadales</taxon>
        <taxon>Aeromonadaceae</taxon>
        <taxon>Aeromonas</taxon>
    </lineage>
</organism>
<dbReference type="PROSITE" id="PS00483">
    <property type="entry name" value="DIHYDROOROTASE_2"/>
    <property type="match status" value="1"/>
</dbReference>
<reference evidence="7 8" key="1">
    <citation type="submission" date="2016-02" db="EMBL/GenBank/DDBJ databases">
        <title>Draft genome sequence of Aeromonas trota strain 1999lcr isolated from cerebrospinal fluid (CSF).</title>
        <authorList>
            <person name="Dallagassa C.B."/>
            <person name="Prediger K.C."/>
            <person name="Weiss V.A."/>
            <person name="Assis F.E."/>
            <person name="Baura V."/>
            <person name="Cruz L.M."/>
            <person name="Souza E.M."/>
            <person name="Pedrosa F.O."/>
            <person name="Fadel-Picheth C.M."/>
        </authorList>
    </citation>
    <scope>NUCLEOTIDE SEQUENCE [LARGE SCALE GENOMIC DNA]</scope>
    <source>
        <strain evidence="7 8">1999lcr</strain>
    </source>
</reference>
<dbReference type="GO" id="GO:0006145">
    <property type="term" value="P:purine nucleobase catabolic process"/>
    <property type="evidence" value="ECO:0007669"/>
    <property type="project" value="TreeGrafter"/>
</dbReference>
<dbReference type="RefSeq" id="WP_026457812.1">
    <property type="nucleotide sequence ID" value="NZ_JAAKHR010000006.1"/>
</dbReference>
<dbReference type="STRING" id="29489.VL01_11650"/>
<dbReference type="SUPFAM" id="SSF51556">
    <property type="entry name" value="Metallo-dependent hydrolases"/>
    <property type="match status" value="1"/>
</dbReference>
<evidence type="ECO:0000313" key="8">
    <source>
        <dbReference type="Proteomes" id="UP000078435"/>
    </source>
</evidence>
<dbReference type="PANTHER" id="PTHR43668">
    <property type="entry name" value="ALLANTOINASE"/>
    <property type="match status" value="1"/>
</dbReference>
<protein>
    <submittedName>
        <fullName evidence="7">Dihydroorotase</fullName>
    </submittedName>
</protein>
<evidence type="ECO:0000256" key="5">
    <source>
        <dbReference type="ARBA" id="ARBA00022801"/>
    </source>
</evidence>
<dbReference type="Gene3D" id="2.30.40.10">
    <property type="entry name" value="Urease, subunit C, domain 1"/>
    <property type="match status" value="1"/>
</dbReference>
<dbReference type="InterPro" id="IPR050138">
    <property type="entry name" value="DHOase/Allantoinase_Hydrolase"/>
</dbReference>
<dbReference type="SUPFAM" id="SSF51338">
    <property type="entry name" value="Composite domain of metallo-dependent hydrolases"/>
    <property type="match status" value="1"/>
</dbReference>